<evidence type="ECO:0000256" key="8">
    <source>
        <dbReference type="SAM" id="Phobius"/>
    </source>
</evidence>
<keyword evidence="7" id="KW-0813">Transport</keyword>
<name>A0A838XX88_9HYPH</name>
<evidence type="ECO:0000313" key="9">
    <source>
        <dbReference type="EMBL" id="MBA4613086.1"/>
    </source>
</evidence>
<organism evidence="9 10">
    <name type="scientific">Stappia taiwanensis</name>
    <dbReference type="NCBI Taxonomy" id="992267"/>
    <lineage>
        <taxon>Bacteria</taxon>
        <taxon>Pseudomonadati</taxon>
        <taxon>Pseudomonadota</taxon>
        <taxon>Alphaproteobacteria</taxon>
        <taxon>Hyphomicrobiales</taxon>
        <taxon>Stappiaceae</taxon>
        <taxon>Stappia</taxon>
    </lineage>
</organism>
<protein>
    <submittedName>
        <fullName evidence="9">Biopolymer transporter ExbD</fullName>
    </submittedName>
</protein>
<accession>A0A838XX88</accession>
<comment type="similarity">
    <text evidence="2 7">Belongs to the ExbD/TolR family.</text>
</comment>
<dbReference type="Pfam" id="PF02472">
    <property type="entry name" value="ExbD"/>
    <property type="match status" value="1"/>
</dbReference>
<comment type="caution">
    <text evidence="9">The sequence shown here is derived from an EMBL/GenBank/DDBJ whole genome shotgun (WGS) entry which is preliminary data.</text>
</comment>
<dbReference type="GO" id="GO:0005886">
    <property type="term" value="C:plasma membrane"/>
    <property type="evidence" value="ECO:0007669"/>
    <property type="project" value="UniProtKB-SubCell"/>
</dbReference>
<evidence type="ECO:0000256" key="3">
    <source>
        <dbReference type="ARBA" id="ARBA00022475"/>
    </source>
</evidence>
<keyword evidence="4 7" id="KW-0812">Transmembrane</keyword>
<gene>
    <name evidence="9" type="ORF">H1W37_15600</name>
</gene>
<evidence type="ECO:0000256" key="6">
    <source>
        <dbReference type="ARBA" id="ARBA00023136"/>
    </source>
</evidence>
<evidence type="ECO:0000313" key="10">
    <source>
        <dbReference type="Proteomes" id="UP000559404"/>
    </source>
</evidence>
<evidence type="ECO:0000256" key="4">
    <source>
        <dbReference type="ARBA" id="ARBA00022692"/>
    </source>
</evidence>
<evidence type="ECO:0000256" key="1">
    <source>
        <dbReference type="ARBA" id="ARBA00004162"/>
    </source>
</evidence>
<keyword evidence="10" id="KW-1185">Reference proteome</keyword>
<evidence type="ECO:0000256" key="5">
    <source>
        <dbReference type="ARBA" id="ARBA00022989"/>
    </source>
</evidence>
<evidence type="ECO:0000256" key="7">
    <source>
        <dbReference type="RuleBase" id="RU003879"/>
    </source>
</evidence>
<reference evidence="9 10" key="1">
    <citation type="submission" date="2020-07" db="EMBL/GenBank/DDBJ databases">
        <authorList>
            <person name="Li M."/>
        </authorList>
    </citation>
    <scope>NUCLEOTIDE SEQUENCE [LARGE SCALE GENOMIC DNA]</scope>
    <source>
        <strain evidence="9 10">DSM 23284</strain>
    </source>
</reference>
<feature type="transmembrane region" description="Helical" evidence="8">
    <location>
        <begin position="16"/>
        <end position="36"/>
    </location>
</feature>
<dbReference type="GO" id="GO:0022857">
    <property type="term" value="F:transmembrane transporter activity"/>
    <property type="evidence" value="ECO:0007669"/>
    <property type="project" value="InterPro"/>
</dbReference>
<dbReference type="EMBL" id="JACEON010000015">
    <property type="protein sequence ID" value="MBA4613086.1"/>
    <property type="molecule type" value="Genomic_DNA"/>
</dbReference>
<dbReference type="GO" id="GO:0015031">
    <property type="term" value="P:protein transport"/>
    <property type="evidence" value="ECO:0007669"/>
    <property type="project" value="UniProtKB-KW"/>
</dbReference>
<sequence>MIRMAHSRPKRPQENTLSLINIVFLMLIFFLIAGQLSPPVDPEVSLAETTGAPPLPPPDALFADAEGVLRYRGQATSAEAFMTDHARGRETAGEREPGDVPPLPAIRLAADRALPAVRLLTLVDALYAAGAGSVSVVTMRAGS</sequence>
<keyword evidence="3" id="KW-1003">Cell membrane</keyword>
<keyword evidence="6 8" id="KW-0472">Membrane</keyword>
<reference evidence="9 10" key="2">
    <citation type="submission" date="2020-08" db="EMBL/GenBank/DDBJ databases">
        <title>Stappia taiwanensis sp. nov., isolated from a coastal thermal spring.</title>
        <authorList>
            <person name="Kampfer P."/>
        </authorList>
    </citation>
    <scope>NUCLEOTIDE SEQUENCE [LARGE SCALE GENOMIC DNA]</scope>
    <source>
        <strain evidence="9 10">DSM 23284</strain>
    </source>
</reference>
<dbReference type="InterPro" id="IPR003400">
    <property type="entry name" value="ExbD"/>
</dbReference>
<dbReference type="AlphaFoldDB" id="A0A838XX88"/>
<keyword evidence="7" id="KW-0653">Protein transport</keyword>
<comment type="subcellular location">
    <subcellularLocation>
        <location evidence="1">Cell membrane</location>
        <topology evidence="1">Single-pass membrane protein</topology>
    </subcellularLocation>
    <subcellularLocation>
        <location evidence="7">Cell membrane</location>
        <topology evidence="7">Single-pass type II membrane protein</topology>
    </subcellularLocation>
</comment>
<proteinExistence type="inferred from homology"/>
<keyword evidence="5 8" id="KW-1133">Transmembrane helix</keyword>
<evidence type="ECO:0000256" key="2">
    <source>
        <dbReference type="ARBA" id="ARBA00005811"/>
    </source>
</evidence>
<dbReference type="Proteomes" id="UP000559404">
    <property type="component" value="Unassembled WGS sequence"/>
</dbReference>